<evidence type="ECO:0000256" key="4">
    <source>
        <dbReference type="ARBA" id="ARBA00022692"/>
    </source>
</evidence>
<keyword evidence="7 10" id="KW-0175">Coiled coil</keyword>
<evidence type="ECO:0000256" key="2">
    <source>
        <dbReference type="ARBA" id="ARBA00004389"/>
    </source>
</evidence>
<dbReference type="PANTHER" id="PTHR32219:SF16">
    <property type="entry name" value="CORE-2_I-BRANCHING BETA-1,6-N-ACETYLGLUCOSAMINYLTRANSFERASE FAMILY PROTEIN"/>
    <property type="match status" value="1"/>
</dbReference>
<evidence type="ECO:0000256" key="10">
    <source>
        <dbReference type="SAM" id="Coils"/>
    </source>
</evidence>
<comment type="similarity">
    <text evidence="9">Belongs to the plant Proton pump-interactor protein family.</text>
</comment>
<protein>
    <recommendedName>
        <fullName evidence="12">Proton pump-interactor 1-like</fullName>
    </recommendedName>
</protein>
<dbReference type="Gramene" id="MELO3C022324.2.1">
    <property type="protein sequence ID" value="MELO3C022324.2.1"/>
    <property type="gene ID" value="MELO3C022324.2"/>
</dbReference>
<dbReference type="AlphaFoldDB" id="A0A9I9DQC5"/>
<evidence type="ECO:0000256" key="5">
    <source>
        <dbReference type="ARBA" id="ARBA00022824"/>
    </source>
</evidence>
<dbReference type="InterPro" id="IPR055282">
    <property type="entry name" value="PPI1-4"/>
</dbReference>
<keyword evidence="5" id="KW-0256">Endoplasmic reticulum</keyword>
<dbReference type="PANTHER" id="PTHR32219">
    <property type="entry name" value="RNA-BINDING PROTEIN YLMH-RELATED"/>
    <property type="match status" value="1"/>
</dbReference>
<organism evidence="11">
    <name type="scientific">Cucumis melo</name>
    <name type="common">Muskmelon</name>
    <dbReference type="NCBI Taxonomy" id="3656"/>
    <lineage>
        <taxon>Eukaryota</taxon>
        <taxon>Viridiplantae</taxon>
        <taxon>Streptophyta</taxon>
        <taxon>Embryophyta</taxon>
        <taxon>Tracheophyta</taxon>
        <taxon>Spermatophyta</taxon>
        <taxon>Magnoliopsida</taxon>
        <taxon>eudicotyledons</taxon>
        <taxon>Gunneridae</taxon>
        <taxon>Pentapetalae</taxon>
        <taxon>rosids</taxon>
        <taxon>fabids</taxon>
        <taxon>Cucurbitales</taxon>
        <taxon>Cucurbitaceae</taxon>
        <taxon>Benincaseae</taxon>
        <taxon>Cucumis</taxon>
    </lineage>
</organism>
<evidence type="ECO:0008006" key="12">
    <source>
        <dbReference type="Google" id="ProtNLM"/>
    </source>
</evidence>
<evidence type="ECO:0000256" key="3">
    <source>
        <dbReference type="ARBA" id="ARBA00022475"/>
    </source>
</evidence>
<proteinExistence type="inferred from homology"/>
<evidence type="ECO:0000256" key="7">
    <source>
        <dbReference type="ARBA" id="ARBA00023054"/>
    </source>
</evidence>
<evidence type="ECO:0000256" key="9">
    <source>
        <dbReference type="ARBA" id="ARBA00038080"/>
    </source>
</evidence>
<comment type="subcellular location">
    <subcellularLocation>
        <location evidence="1">Cell membrane</location>
        <topology evidence="1">Single-pass membrane protein</topology>
    </subcellularLocation>
    <subcellularLocation>
        <location evidence="2">Endoplasmic reticulum membrane</location>
        <topology evidence="2">Single-pass membrane protein</topology>
    </subcellularLocation>
</comment>
<keyword evidence="4" id="KW-0812">Transmembrane</keyword>
<evidence type="ECO:0000313" key="11">
    <source>
        <dbReference type="EnsemblPlants" id="MELO3C022324.2.1"/>
    </source>
</evidence>
<sequence length="366" mass="42085">MDGGKGVVEEEQKPAGDEVIVDCSDYLHQMFDEVPVPVRQCSFVKVLPLENPEVDAMIKKAEETIEKMNQDQVLLAQKIRKRVMDGDDVRAKLCMINYYDNCGTFLNWDRERLDILHLSLDKLTFANRAYKEKSINSCLSGGEVDKQKLSFSIVHGRKNMADERNLLKEIKASKGKDDGMTVEELYAPIQRLKEQWDREKAAKDADRSKTILKDIRQHKIAREQAIADAVVNGKLWNSLGSQEAIRAEFQRSRFKMKLAYPKVGGRNSATNQKRLKAINRKKGATYTIILKLKKQYEEERSVALIYSVVFYMLRTLVPLPKKVKVLAEKKALQHFKNYLKHRLKRLYNSGITAEISKAITNRVDVH</sequence>
<dbReference type="GO" id="GO:0005789">
    <property type="term" value="C:endoplasmic reticulum membrane"/>
    <property type="evidence" value="ECO:0007669"/>
    <property type="project" value="UniProtKB-SubCell"/>
</dbReference>
<accession>A0A9I9DQC5</accession>
<name>A0A9I9DQC5_CUCME</name>
<evidence type="ECO:0000256" key="1">
    <source>
        <dbReference type="ARBA" id="ARBA00004162"/>
    </source>
</evidence>
<keyword evidence="6" id="KW-1133">Transmembrane helix</keyword>
<keyword evidence="3" id="KW-1003">Cell membrane</keyword>
<dbReference type="EnsemblPlants" id="MELO3C022324.2.1">
    <property type="protein sequence ID" value="MELO3C022324.2.1"/>
    <property type="gene ID" value="MELO3C022324.2"/>
</dbReference>
<keyword evidence="8" id="KW-0472">Membrane</keyword>
<feature type="coiled-coil region" evidence="10">
    <location>
        <begin position="51"/>
        <end position="78"/>
    </location>
</feature>
<evidence type="ECO:0000256" key="6">
    <source>
        <dbReference type="ARBA" id="ARBA00022989"/>
    </source>
</evidence>
<evidence type="ECO:0000256" key="8">
    <source>
        <dbReference type="ARBA" id="ARBA00023136"/>
    </source>
</evidence>
<reference evidence="11" key="1">
    <citation type="submission" date="2023-03" db="UniProtKB">
        <authorList>
            <consortium name="EnsemblPlants"/>
        </authorList>
    </citation>
    <scope>IDENTIFICATION</scope>
</reference>
<dbReference type="GO" id="GO:0005886">
    <property type="term" value="C:plasma membrane"/>
    <property type="evidence" value="ECO:0007669"/>
    <property type="project" value="UniProtKB-SubCell"/>
</dbReference>